<dbReference type="PRINTS" id="PR00778">
    <property type="entry name" value="HTHARSR"/>
</dbReference>
<dbReference type="InterPro" id="IPR051081">
    <property type="entry name" value="HTH_MetalResp_TranReg"/>
</dbReference>
<dbReference type="SMART" id="SM00418">
    <property type="entry name" value="HTH_ARSR"/>
    <property type="match status" value="1"/>
</dbReference>
<evidence type="ECO:0000313" key="5">
    <source>
        <dbReference type="EMBL" id="CAK9108760.1"/>
    </source>
</evidence>
<comment type="caution">
    <text evidence="5">The sequence shown here is derived from an EMBL/GenBank/DDBJ whole genome shotgun (WGS) entry which is preliminary data.</text>
</comment>
<dbReference type="InterPro" id="IPR011463">
    <property type="entry name" value="DUF1569"/>
</dbReference>
<keyword evidence="6" id="KW-1185">Reference proteome</keyword>
<gene>
    <name evidence="5" type="ORF">SCF082_LOCUS50576</name>
</gene>
<keyword evidence="1" id="KW-0805">Transcription regulation</keyword>
<evidence type="ECO:0000259" key="4">
    <source>
        <dbReference type="PROSITE" id="PS50987"/>
    </source>
</evidence>
<feature type="domain" description="HTH arsR-type" evidence="4">
    <location>
        <begin position="1"/>
        <end position="92"/>
    </location>
</feature>
<dbReference type="InterPro" id="IPR034660">
    <property type="entry name" value="DinB/YfiT-like"/>
</dbReference>
<keyword evidence="3" id="KW-0804">Transcription</keyword>
<dbReference type="InterPro" id="IPR011991">
    <property type="entry name" value="ArsR-like_HTH"/>
</dbReference>
<dbReference type="Pfam" id="PF07606">
    <property type="entry name" value="DUF1569"/>
    <property type="match status" value="1"/>
</dbReference>
<dbReference type="InterPro" id="IPR001845">
    <property type="entry name" value="HTH_ArsR_DNA-bd_dom"/>
</dbReference>
<evidence type="ECO:0000256" key="3">
    <source>
        <dbReference type="ARBA" id="ARBA00023163"/>
    </source>
</evidence>
<dbReference type="PROSITE" id="PS50987">
    <property type="entry name" value="HTH_ARSR_2"/>
    <property type="match status" value="1"/>
</dbReference>
<sequence length="308" mass="35314">MDDQLDAVFKALADPTRRKLLDLLREGPRTTTELVERFPELSRFAVMKHLDVLRQADCVSTRPDGRRRIHSINVVPLRMMYERWVSPFQELWAHQLTDLKRSFVDDVLGAFQAGRRTSFGHDARPRFSMVIPRQQGETTMTAQTDSRPVPVKTSRVAGRRSLRFETFDDLRADLTALEGIETRTLGNWSEGQIYKHLALAFDMMSKDAPFRMPAPVQWVMRTFMKKRMLSTGLSAGFQAPKRAQAMIPDPIEADVAREQLRASINDAENATEFPPHPVFGRLTREEWIAFELRHAELHLSFLVPVEGA</sequence>
<dbReference type="Proteomes" id="UP001642464">
    <property type="component" value="Unassembled WGS sequence"/>
</dbReference>
<dbReference type="PANTHER" id="PTHR33154:SF33">
    <property type="entry name" value="TRANSCRIPTIONAL REPRESSOR SDPR"/>
    <property type="match status" value="1"/>
</dbReference>
<protein>
    <submittedName>
        <fullName evidence="5">Transcriptional repressor SdpR</fullName>
    </submittedName>
</protein>
<keyword evidence="2" id="KW-0238">DNA-binding</keyword>
<dbReference type="Pfam" id="PF12840">
    <property type="entry name" value="HTH_20"/>
    <property type="match status" value="1"/>
</dbReference>
<reference evidence="5 6" key="1">
    <citation type="submission" date="2024-02" db="EMBL/GenBank/DDBJ databases">
        <authorList>
            <person name="Chen Y."/>
            <person name="Shah S."/>
            <person name="Dougan E. K."/>
            <person name="Thang M."/>
            <person name="Chan C."/>
        </authorList>
    </citation>
    <scope>NUCLEOTIDE SEQUENCE [LARGE SCALE GENOMIC DNA]</scope>
</reference>
<dbReference type="Gene3D" id="1.10.10.10">
    <property type="entry name" value="Winged helix-like DNA-binding domain superfamily/Winged helix DNA-binding domain"/>
    <property type="match status" value="1"/>
</dbReference>
<dbReference type="NCBIfam" id="NF033788">
    <property type="entry name" value="HTH_metalloreg"/>
    <property type="match status" value="1"/>
</dbReference>
<evidence type="ECO:0000256" key="1">
    <source>
        <dbReference type="ARBA" id="ARBA00023015"/>
    </source>
</evidence>
<dbReference type="InterPro" id="IPR036388">
    <property type="entry name" value="WH-like_DNA-bd_sf"/>
</dbReference>
<dbReference type="InterPro" id="IPR036390">
    <property type="entry name" value="WH_DNA-bd_sf"/>
</dbReference>
<evidence type="ECO:0000256" key="2">
    <source>
        <dbReference type="ARBA" id="ARBA00023125"/>
    </source>
</evidence>
<proteinExistence type="predicted"/>
<dbReference type="SUPFAM" id="SSF46785">
    <property type="entry name" value="Winged helix' DNA-binding domain"/>
    <property type="match status" value="1"/>
</dbReference>
<accession>A0ABP0S8R3</accession>
<organism evidence="5 6">
    <name type="scientific">Durusdinium trenchii</name>
    <dbReference type="NCBI Taxonomy" id="1381693"/>
    <lineage>
        <taxon>Eukaryota</taxon>
        <taxon>Sar</taxon>
        <taxon>Alveolata</taxon>
        <taxon>Dinophyceae</taxon>
        <taxon>Suessiales</taxon>
        <taxon>Symbiodiniaceae</taxon>
        <taxon>Durusdinium</taxon>
    </lineage>
</organism>
<evidence type="ECO:0000313" key="6">
    <source>
        <dbReference type="Proteomes" id="UP001642464"/>
    </source>
</evidence>
<dbReference type="EMBL" id="CAXAMM010043149">
    <property type="protein sequence ID" value="CAK9108760.1"/>
    <property type="molecule type" value="Genomic_DNA"/>
</dbReference>
<name>A0ABP0S8R3_9DINO</name>
<dbReference type="CDD" id="cd00090">
    <property type="entry name" value="HTH_ARSR"/>
    <property type="match status" value="1"/>
</dbReference>
<dbReference type="PANTHER" id="PTHR33154">
    <property type="entry name" value="TRANSCRIPTIONAL REGULATOR, ARSR FAMILY"/>
    <property type="match status" value="1"/>
</dbReference>
<dbReference type="Gene3D" id="1.20.120.450">
    <property type="entry name" value="dinb family like domain"/>
    <property type="match status" value="1"/>
</dbReference>